<comment type="caution">
    <text evidence="2">The sequence shown here is derived from an EMBL/GenBank/DDBJ whole genome shotgun (WGS) entry which is preliminary data.</text>
</comment>
<evidence type="ECO:0000256" key="1">
    <source>
        <dbReference type="SAM" id="MobiDB-lite"/>
    </source>
</evidence>
<dbReference type="Proteomes" id="UP000837801">
    <property type="component" value="Unassembled WGS sequence"/>
</dbReference>
<accession>A0A9P0QRM4</accession>
<feature type="compositionally biased region" description="Polar residues" evidence="1">
    <location>
        <begin position="119"/>
        <end position="128"/>
    </location>
</feature>
<proteinExistence type="predicted"/>
<organism evidence="2 3">
    <name type="scientific">[Candida] railenensis</name>
    <dbReference type="NCBI Taxonomy" id="45579"/>
    <lineage>
        <taxon>Eukaryota</taxon>
        <taxon>Fungi</taxon>
        <taxon>Dikarya</taxon>
        <taxon>Ascomycota</taxon>
        <taxon>Saccharomycotina</taxon>
        <taxon>Pichiomycetes</taxon>
        <taxon>Debaryomycetaceae</taxon>
        <taxon>Kurtzmaniella</taxon>
    </lineage>
</organism>
<reference evidence="2" key="1">
    <citation type="submission" date="2022-03" db="EMBL/GenBank/DDBJ databases">
        <authorList>
            <person name="Legras J.-L."/>
            <person name="Devillers H."/>
            <person name="Grondin C."/>
        </authorList>
    </citation>
    <scope>NUCLEOTIDE SEQUENCE</scope>
    <source>
        <strain evidence="2">CLIB 1423</strain>
    </source>
</reference>
<dbReference type="OrthoDB" id="3981234at2759"/>
<dbReference type="AlphaFoldDB" id="A0A9P0QRM4"/>
<evidence type="ECO:0000313" key="2">
    <source>
        <dbReference type="EMBL" id="CAH2353496.1"/>
    </source>
</evidence>
<feature type="compositionally biased region" description="Low complexity" evidence="1">
    <location>
        <begin position="24"/>
        <end position="53"/>
    </location>
</feature>
<feature type="region of interest" description="Disordered" evidence="1">
    <location>
        <begin position="6"/>
        <end position="64"/>
    </location>
</feature>
<name>A0A9P0QRM4_9ASCO</name>
<protein>
    <submittedName>
        <fullName evidence="2">Uncharacterized protein</fullName>
    </submittedName>
</protein>
<evidence type="ECO:0000313" key="3">
    <source>
        <dbReference type="Proteomes" id="UP000837801"/>
    </source>
</evidence>
<gene>
    <name evidence="2" type="ORF">CLIB1423_11S01002</name>
</gene>
<sequence>MIYFEANVTTTAAPSMYPQDHPHQQQQQQHHQQQQQQQQQQQHQQQPQNNQPQIHSEVEYESDANSVLSKFSDHDLQVLKQLLVTGEKNKWKQITKDINTHASMRRNGVTDVNDLPPDSQVSSPTDDSFNGGRGDGNGNSKNVSPTFVIKQYQSLLGLPNNQLYFGSLGSSLPYVVAERGWDDIQESEKGNSLQ</sequence>
<keyword evidence="3" id="KW-1185">Reference proteome</keyword>
<dbReference type="EMBL" id="CAKXYY010000011">
    <property type="protein sequence ID" value="CAH2353496.1"/>
    <property type="molecule type" value="Genomic_DNA"/>
</dbReference>
<feature type="region of interest" description="Disordered" evidence="1">
    <location>
        <begin position="102"/>
        <end position="143"/>
    </location>
</feature>